<dbReference type="EMBL" id="JANDWU010000004">
    <property type="protein sequence ID" value="MCP9548633.1"/>
    <property type="molecule type" value="Genomic_DNA"/>
</dbReference>
<dbReference type="InterPro" id="IPR023996">
    <property type="entry name" value="TonB-dep_OMP_SusC/RagA"/>
</dbReference>
<evidence type="ECO:0000259" key="12">
    <source>
        <dbReference type="Pfam" id="PF07715"/>
    </source>
</evidence>
<proteinExistence type="inferred from homology"/>
<keyword evidence="4 8" id="KW-0812">Transmembrane</keyword>
<keyword evidence="10" id="KW-0732">Signal</keyword>
<name>A0A646HK52_9BACT</name>
<dbReference type="EMBL" id="VZBQ01000019">
    <property type="protein sequence ID" value="MQN88661.1"/>
    <property type="molecule type" value="Genomic_DNA"/>
</dbReference>
<gene>
    <name evidence="14" type="ORF">F7D59_01950</name>
    <name evidence="13" type="ORF">NNC68_03960</name>
</gene>
<dbReference type="PROSITE" id="PS52016">
    <property type="entry name" value="TONB_DEPENDENT_REC_3"/>
    <property type="match status" value="1"/>
</dbReference>
<evidence type="ECO:0000256" key="1">
    <source>
        <dbReference type="ARBA" id="ARBA00004571"/>
    </source>
</evidence>
<evidence type="ECO:0000259" key="11">
    <source>
        <dbReference type="Pfam" id="PF00593"/>
    </source>
</evidence>
<reference evidence="15" key="1">
    <citation type="submission" date="2019-09" db="EMBL/GenBank/DDBJ databases">
        <title>Distinct polysaccharide growth profiles of human intestinal Prevotella copri isolates.</title>
        <authorList>
            <person name="Fehlner-Peach H."/>
            <person name="Magnabosco C."/>
            <person name="Raghavan V."/>
            <person name="Scher J.U."/>
            <person name="Tett A."/>
            <person name="Cox L.M."/>
            <person name="Gottsegen C."/>
            <person name="Watters A."/>
            <person name="Wiltshire- Gordon J.D."/>
            <person name="Segata N."/>
            <person name="Bonneau R."/>
            <person name="Littman D.R."/>
        </authorList>
    </citation>
    <scope>NUCLEOTIDE SEQUENCE [LARGE SCALE GENOMIC DNA]</scope>
    <source>
        <strain evidence="15">iP54</strain>
    </source>
</reference>
<evidence type="ECO:0000256" key="4">
    <source>
        <dbReference type="ARBA" id="ARBA00022692"/>
    </source>
</evidence>
<dbReference type="Proteomes" id="UP001205506">
    <property type="component" value="Unassembled WGS sequence"/>
</dbReference>
<dbReference type="GO" id="GO:0009279">
    <property type="term" value="C:cell outer membrane"/>
    <property type="evidence" value="ECO:0007669"/>
    <property type="project" value="UniProtKB-SubCell"/>
</dbReference>
<comment type="similarity">
    <text evidence="8 9">Belongs to the TonB-dependent receptor family.</text>
</comment>
<sequence>MIRRNYLKSLMIFILTCLPLLGVSAQQKVTVNVVNASLKQVFSTIENQTSYRFSYKSDIIDHRKDITIRKSGVPVTAVLDAALKGRNLKYSVVSQNSIVVSEKHAKVAAPQQNNKRKMQGVVKDDNGEPVIGATVSVVGTDELAVTDIDGRFTINAAKGAKVKVSYLGFVDREVKASENMNIAMSEDTQALSEVVVVGYGTMKRSDMTGALSSVDTKEMAKRTTTNPAEALQGKVAGVNILKSGGNAGAGVSIKIRGIKTFGDNEPLYIVDGFPGDINSINPQDIESMEILKDGAAAAIYGSVAANGVVLITTKNGKKGDVKVDFSTYLSFTHVAKDLDMLDADGYKAVHKMMYENYKTQYGEYPGAGLPAYITHETGVNTDWQDAIQRNGLAQNYMVSLRGGGDKAQYSVSYNHADEKGIFIGNEHRHDIARMKLHATKGIIDLDANMDFKYTNSRQPQYSLKETYMISPLVPIYNENEKYGFGLTNFDGLPNNRNVVADNYYKNEVDKKYHTSANVALTFKFFPWLNFKTSYGYRGEHEIDSYHAPDYIADTKSPNNYPNSSETRAYWEEQVFENVLSFNKEIKKHSINAMLGTSLTSRKYNWSSVGVEGKTIVYKVENGQLQQSEKAAGFLDSSFATIGAGAGGTFSGDGSCWKYNRASFFGRLNYNFNDRYLFQFTFREDGSSKFGADSRWGFFPSVAVGWRISEEPFFPKNTVISNLKFRASWGQLGNENALGYYDFLALISTYNDLYQGYVQGSGSSAWPGSIARGLENRSLKWETTDTKNIGFDFGFFNNHLSGNVNYYINETRDLLITRKLAPSAGLANPTLNVGKMRNQGFELELNWNDKVSDFEYNVGFNLSTVSNKVVSLANEDQTIYGMGLKYGSEHFPTQTKVGKPIGAFYLYQADGIFQNMDEVNAYKNKDGKLLQPNAQPGDVRFKDMNGDGVIDEDDKTYSGTGIAKVEANLNLSASYKGFDFSAVIGSAFGNKIYNGIRYYYEGMNSASNFLSSTLDAWTPTHTNTSVPRAIYGDPNDNTRESTRFLENGDFVRLRQVQLGYTLPTSLVKKIYCDRIRFYVSAENVFTITGYSGANPEFSMGVLNSGIDRFTYPFSRSYTVGAQVSF</sequence>
<evidence type="ECO:0000256" key="3">
    <source>
        <dbReference type="ARBA" id="ARBA00022452"/>
    </source>
</evidence>
<feature type="signal peptide" evidence="10">
    <location>
        <begin position="1"/>
        <end position="25"/>
    </location>
</feature>
<dbReference type="Pfam" id="PF00593">
    <property type="entry name" value="TonB_dep_Rec_b-barrel"/>
    <property type="match status" value="1"/>
</dbReference>
<dbReference type="InterPro" id="IPR037066">
    <property type="entry name" value="Plug_dom_sf"/>
</dbReference>
<evidence type="ECO:0000256" key="7">
    <source>
        <dbReference type="ARBA" id="ARBA00023237"/>
    </source>
</evidence>
<organism evidence="14 15">
    <name type="scientific">Segatella copri</name>
    <dbReference type="NCBI Taxonomy" id="165179"/>
    <lineage>
        <taxon>Bacteria</taxon>
        <taxon>Pseudomonadati</taxon>
        <taxon>Bacteroidota</taxon>
        <taxon>Bacteroidia</taxon>
        <taxon>Bacteroidales</taxon>
        <taxon>Prevotellaceae</taxon>
        <taxon>Segatella</taxon>
    </lineage>
</organism>
<keyword evidence="5 9" id="KW-0798">TonB box</keyword>
<dbReference type="Gene3D" id="2.60.40.1120">
    <property type="entry name" value="Carboxypeptidase-like, regulatory domain"/>
    <property type="match status" value="1"/>
</dbReference>
<keyword evidence="3 8" id="KW-1134">Transmembrane beta strand</keyword>
<dbReference type="InterPro" id="IPR039426">
    <property type="entry name" value="TonB-dep_rcpt-like"/>
</dbReference>
<dbReference type="Pfam" id="PF13715">
    <property type="entry name" value="CarbopepD_reg_2"/>
    <property type="match status" value="1"/>
</dbReference>
<dbReference type="InterPro" id="IPR008969">
    <property type="entry name" value="CarboxyPept-like_regulatory"/>
</dbReference>
<dbReference type="AlphaFoldDB" id="A0A646HK52"/>
<reference evidence="13" key="2">
    <citation type="submission" date="2022-07" db="EMBL/GenBank/DDBJ databases">
        <title>Prevotella copri.</title>
        <authorList>
            <person name="Yang C."/>
        </authorList>
    </citation>
    <scope>NUCLEOTIDE SEQUENCE</scope>
    <source>
        <strain evidence="13">HF1805</strain>
    </source>
</reference>
<comment type="caution">
    <text evidence="14">The sequence shown here is derived from an EMBL/GenBank/DDBJ whole genome shotgun (WGS) entry which is preliminary data.</text>
</comment>
<dbReference type="NCBIfam" id="TIGR04056">
    <property type="entry name" value="OMP_RagA_SusC"/>
    <property type="match status" value="1"/>
</dbReference>
<accession>A0A646HK52</accession>
<dbReference type="Gene3D" id="2.40.170.20">
    <property type="entry name" value="TonB-dependent receptor, beta-barrel domain"/>
    <property type="match status" value="1"/>
</dbReference>
<keyword evidence="7 8" id="KW-0998">Cell outer membrane</keyword>
<evidence type="ECO:0000313" key="13">
    <source>
        <dbReference type="EMBL" id="MCP9548633.1"/>
    </source>
</evidence>
<dbReference type="Pfam" id="PF07715">
    <property type="entry name" value="Plug"/>
    <property type="match status" value="1"/>
</dbReference>
<dbReference type="RefSeq" id="WP_153113101.1">
    <property type="nucleotide sequence ID" value="NZ_JAHOEK010000037.1"/>
</dbReference>
<evidence type="ECO:0000313" key="15">
    <source>
        <dbReference type="Proteomes" id="UP000420635"/>
    </source>
</evidence>
<keyword evidence="6 8" id="KW-0472">Membrane</keyword>
<evidence type="ECO:0000256" key="10">
    <source>
        <dbReference type="SAM" id="SignalP"/>
    </source>
</evidence>
<feature type="domain" description="TonB-dependent receptor plug" evidence="12">
    <location>
        <begin position="205"/>
        <end position="308"/>
    </location>
</feature>
<keyword evidence="2 8" id="KW-0813">Transport</keyword>
<evidence type="ECO:0000256" key="9">
    <source>
        <dbReference type="RuleBase" id="RU003357"/>
    </source>
</evidence>
<dbReference type="SUPFAM" id="SSF49464">
    <property type="entry name" value="Carboxypeptidase regulatory domain-like"/>
    <property type="match status" value="1"/>
</dbReference>
<dbReference type="Gene3D" id="2.170.130.10">
    <property type="entry name" value="TonB-dependent receptor, plug domain"/>
    <property type="match status" value="1"/>
</dbReference>
<comment type="subcellular location">
    <subcellularLocation>
        <location evidence="1 8">Cell outer membrane</location>
        <topology evidence="1 8">Multi-pass membrane protein</topology>
    </subcellularLocation>
</comment>
<feature type="chain" id="PRO_5042724570" evidence="10">
    <location>
        <begin position="26"/>
        <end position="1124"/>
    </location>
</feature>
<dbReference type="InterPro" id="IPR000531">
    <property type="entry name" value="Beta-barrel_TonB"/>
</dbReference>
<dbReference type="SUPFAM" id="SSF56935">
    <property type="entry name" value="Porins"/>
    <property type="match status" value="1"/>
</dbReference>
<dbReference type="InterPro" id="IPR012910">
    <property type="entry name" value="Plug_dom"/>
</dbReference>
<evidence type="ECO:0000256" key="8">
    <source>
        <dbReference type="PROSITE-ProRule" id="PRU01360"/>
    </source>
</evidence>
<dbReference type="Proteomes" id="UP000420635">
    <property type="component" value="Unassembled WGS sequence"/>
</dbReference>
<dbReference type="InterPro" id="IPR023997">
    <property type="entry name" value="TonB-dep_OMP_SusC/RagA_CS"/>
</dbReference>
<evidence type="ECO:0000256" key="6">
    <source>
        <dbReference type="ARBA" id="ARBA00023136"/>
    </source>
</evidence>
<dbReference type="FunFam" id="2.170.130.10:FF:000008">
    <property type="entry name" value="SusC/RagA family TonB-linked outer membrane protein"/>
    <property type="match status" value="1"/>
</dbReference>
<dbReference type="NCBIfam" id="TIGR04057">
    <property type="entry name" value="SusC_RagA_signa"/>
    <property type="match status" value="1"/>
</dbReference>
<reference evidence="14" key="3">
    <citation type="submission" date="2022-12" db="EMBL/GenBank/DDBJ databases">
        <title>Distinct polysaccharide growth profiles of human intestinal Prevotella copri isolates.</title>
        <authorList>
            <person name="Fehlner-Peach H."/>
            <person name="Magnabosco C."/>
            <person name="Raghavan V."/>
            <person name="Scher J.U."/>
            <person name="Tett A."/>
            <person name="Cox L.M."/>
            <person name="Gottsegen C."/>
            <person name="Watters A."/>
            <person name="Wiltshire- Gordon J.D."/>
            <person name="Segata N."/>
            <person name="Bonneau R."/>
            <person name="Littman D.R."/>
        </authorList>
    </citation>
    <scope>NUCLEOTIDE SEQUENCE</scope>
    <source>
        <strain evidence="14">IP54</strain>
    </source>
</reference>
<evidence type="ECO:0000256" key="5">
    <source>
        <dbReference type="ARBA" id="ARBA00023077"/>
    </source>
</evidence>
<evidence type="ECO:0000313" key="14">
    <source>
        <dbReference type="EMBL" id="MQN88661.1"/>
    </source>
</evidence>
<evidence type="ECO:0000256" key="2">
    <source>
        <dbReference type="ARBA" id="ARBA00022448"/>
    </source>
</evidence>
<protein>
    <submittedName>
        <fullName evidence="14">SusC/RagA family TonB-linked outer membrane protein</fullName>
    </submittedName>
</protein>
<feature type="domain" description="TonB-dependent receptor-like beta-barrel" evidence="11">
    <location>
        <begin position="476"/>
        <end position="1062"/>
    </location>
</feature>
<dbReference type="InterPro" id="IPR036942">
    <property type="entry name" value="Beta-barrel_TonB_sf"/>
</dbReference>